<keyword evidence="1" id="KW-1133">Transmembrane helix</keyword>
<dbReference type="RefSeq" id="XP_047762295.1">
    <property type="nucleotide sequence ID" value="XM_047904698.1"/>
</dbReference>
<feature type="signal peptide" evidence="2">
    <location>
        <begin position="1"/>
        <end position="22"/>
    </location>
</feature>
<dbReference type="GeneID" id="71985428"/>
<evidence type="ECO:0000313" key="3">
    <source>
        <dbReference type="EMBL" id="UJO17929.1"/>
    </source>
</evidence>
<dbReference type="Proteomes" id="UP000756132">
    <property type="component" value="Chromosome 5"/>
</dbReference>
<feature type="transmembrane region" description="Helical" evidence="1">
    <location>
        <begin position="66"/>
        <end position="84"/>
    </location>
</feature>
<sequence>MYPGSPLSSALLFFILVIQALGDRYWVTPPDASGAWPNPIVYGDGWWIEAWWSEEPAEWASQNVVLFQHPSVALLLFGLGFLLARRRKRPDGSITRQEVQIRDPKLWHEDQVYAPPAFPELEYKEPVVYSQELNTTRSAVELEGSHYCR</sequence>
<dbReference type="AlphaFoldDB" id="A0A9Q8LI67"/>
<organism evidence="3 4">
    <name type="scientific">Passalora fulva</name>
    <name type="common">Tomato leaf mold</name>
    <name type="synonym">Cladosporium fulvum</name>
    <dbReference type="NCBI Taxonomy" id="5499"/>
    <lineage>
        <taxon>Eukaryota</taxon>
        <taxon>Fungi</taxon>
        <taxon>Dikarya</taxon>
        <taxon>Ascomycota</taxon>
        <taxon>Pezizomycotina</taxon>
        <taxon>Dothideomycetes</taxon>
        <taxon>Dothideomycetidae</taxon>
        <taxon>Mycosphaerellales</taxon>
        <taxon>Mycosphaerellaceae</taxon>
        <taxon>Fulvia</taxon>
    </lineage>
</organism>
<dbReference type="EMBL" id="CP090167">
    <property type="protein sequence ID" value="UJO17929.1"/>
    <property type="molecule type" value="Genomic_DNA"/>
</dbReference>
<protein>
    <submittedName>
        <fullName evidence="3">Uncharacterized protein</fullName>
    </submittedName>
</protein>
<keyword evidence="2" id="KW-0732">Signal</keyword>
<dbReference type="KEGG" id="ffu:CLAFUR5_05550"/>
<evidence type="ECO:0000256" key="2">
    <source>
        <dbReference type="SAM" id="SignalP"/>
    </source>
</evidence>
<evidence type="ECO:0000256" key="1">
    <source>
        <dbReference type="SAM" id="Phobius"/>
    </source>
</evidence>
<evidence type="ECO:0000313" key="4">
    <source>
        <dbReference type="Proteomes" id="UP000756132"/>
    </source>
</evidence>
<gene>
    <name evidence="3" type="ORF">CLAFUR5_05550</name>
</gene>
<reference evidence="3" key="1">
    <citation type="submission" date="2021-12" db="EMBL/GenBank/DDBJ databases">
        <authorList>
            <person name="Zaccaron A."/>
            <person name="Stergiopoulos I."/>
        </authorList>
    </citation>
    <scope>NUCLEOTIDE SEQUENCE</scope>
    <source>
        <strain evidence="3">Race5_Kim</strain>
    </source>
</reference>
<proteinExistence type="predicted"/>
<keyword evidence="1" id="KW-0812">Transmembrane</keyword>
<keyword evidence="1" id="KW-0472">Membrane</keyword>
<feature type="chain" id="PRO_5040262384" evidence="2">
    <location>
        <begin position="23"/>
        <end position="149"/>
    </location>
</feature>
<keyword evidence="4" id="KW-1185">Reference proteome</keyword>
<reference evidence="3" key="2">
    <citation type="journal article" date="2022" name="Microb. Genom.">
        <title>A chromosome-scale genome assembly of the tomato pathogen Cladosporium fulvum reveals a compartmentalized genome architecture and the presence of a dispensable chromosome.</title>
        <authorList>
            <person name="Zaccaron A.Z."/>
            <person name="Chen L.H."/>
            <person name="Samaras A."/>
            <person name="Stergiopoulos I."/>
        </authorList>
    </citation>
    <scope>NUCLEOTIDE SEQUENCE</scope>
    <source>
        <strain evidence="3">Race5_Kim</strain>
    </source>
</reference>
<accession>A0A9Q8LI67</accession>
<name>A0A9Q8LI67_PASFU</name>